<evidence type="ECO:0000313" key="3">
    <source>
        <dbReference type="Proteomes" id="UP000271162"/>
    </source>
</evidence>
<dbReference type="PROSITE" id="PS50878">
    <property type="entry name" value="RT_POL"/>
    <property type="match status" value="1"/>
</dbReference>
<evidence type="ECO:0000313" key="4">
    <source>
        <dbReference type="WBParaSite" id="NBR_0001457901-mRNA-1"/>
    </source>
</evidence>
<dbReference type="WBParaSite" id="NBR_0001457901-mRNA-1">
    <property type="protein sequence ID" value="NBR_0001457901-mRNA-1"/>
    <property type="gene ID" value="NBR_0001457901"/>
</dbReference>
<evidence type="ECO:0000259" key="1">
    <source>
        <dbReference type="PROSITE" id="PS50878"/>
    </source>
</evidence>
<reference evidence="2 3" key="2">
    <citation type="submission" date="2018-11" db="EMBL/GenBank/DDBJ databases">
        <authorList>
            <consortium name="Pathogen Informatics"/>
        </authorList>
    </citation>
    <scope>NUCLEOTIDE SEQUENCE [LARGE SCALE GENOMIC DNA]</scope>
</reference>
<dbReference type="Pfam" id="PF00078">
    <property type="entry name" value="RVT_1"/>
    <property type="match status" value="1"/>
</dbReference>
<dbReference type="AlphaFoldDB" id="A0A0N4YD97"/>
<dbReference type="Proteomes" id="UP000271162">
    <property type="component" value="Unassembled WGS sequence"/>
</dbReference>
<sequence>MEKYREKRKACYLAFLDLKKAYDRLPREVLWRSLREREVSEHLIQIIRDMYSGSRATIRTPQGFTKKVDIAVAVHQGSALSPILFLLTLDSMVSHLIEDPLKTILYAGDIALIAGTKVELQGKVQE</sequence>
<dbReference type="OMA" id="MICREST"/>
<proteinExistence type="predicted"/>
<protein>
    <submittedName>
        <fullName evidence="4">Reverse transcriptase domain-containing protein</fullName>
    </submittedName>
</protein>
<keyword evidence="3" id="KW-1185">Reference proteome</keyword>
<dbReference type="PANTHER" id="PTHR19446">
    <property type="entry name" value="REVERSE TRANSCRIPTASES"/>
    <property type="match status" value="1"/>
</dbReference>
<feature type="domain" description="Reverse transcriptase" evidence="1">
    <location>
        <begin position="1"/>
        <end position="126"/>
    </location>
</feature>
<dbReference type="InterPro" id="IPR000477">
    <property type="entry name" value="RT_dom"/>
</dbReference>
<accession>A0A0N4YD97</accession>
<organism evidence="4">
    <name type="scientific">Nippostrongylus brasiliensis</name>
    <name type="common">Rat hookworm</name>
    <dbReference type="NCBI Taxonomy" id="27835"/>
    <lineage>
        <taxon>Eukaryota</taxon>
        <taxon>Metazoa</taxon>
        <taxon>Ecdysozoa</taxon>
        <taxon>Nematoda</taxon>
        <taxon>Chromadorea</taxon>
        <taxon>Rhabditida</taxon>
        <taxon>Rhabditina</taxon>
        <taxon>Rhabditomorpha</taxon>
        <taxon>Strongyloidea</taxon>
        <taxon>Heligmosomidae</taxon>
        <taxon>Nippostrongylus</taxon>
    </lineage>
</organism>
<gene>
    <name evidence="2" type="ORF">NBR_LOCUS14580</name>
</gene>
<dbReference type="EMBL" id="UYSL01021414">
    <property type="protein sequence ID" value="VDL78169.1"/>
    <property type="molecule type" value="Genomic_DNA"/>
</dbReference>
<evidence type="ECO:0000313" key="2">
    <source>
        <dbReference type="EMBL" id="VDL78169.1"/>
    </source>
</evidence>
<reference evidence="4" key="1">
    <citation type="submission" date="2017-02" db="UniProtKB">
        <authorList>
            <consortium name="WormBaseParasite"/>
        </authorList>
    </citation>
    <scope>IDENTIFICATION</scope>
</reference>
<name>A0A0N4YD97_NIPBR</name>
<dbReference type="STRING" id="27835.A0A0N4YD97"/>